<dbReference type="AlphaFoldDB" id="A0A0N5AZK8"/>
<keyword evidence="1" id="KW-1185">Reference proteome</keyword>
<protein>
    <submittedName>
        <fullName evidence="2">DUF3475 domain-containing protein</fullName>
    </submittedName>
</protein>
<dbReference type="WBParaSite" id="SMUV_0001043401-mRNA-1">
    <property type="protein sequence ID" value="SMUV_0001043401-mRNA-1"/>
    <property type="gene ID" value="SMUV_0001043401"/>
</dbReference>
<reference evidence="2" key="1">
    <citation type="submission" date="2017-02" db="UniProtKB">
        <authorList>
            <consortium name="WormBaseParasite"/>
        </authorList>
    </citation>
    <scope>IDENTIFICATION</scope>
</reference>
<name>A0A0N5AZK8_9BILA</name>
<evidence type="ECO:0000313" key="2">
    <source>
        <dbReference type="WBParaSite" id="SMUV_0001043401-mRNA-1"/>
    </source>
</evidence>
<accession>A0A0N5AZK8</accession>
<organism evidence="1 2">
    <name type="scientific">Syphacia muris</name>
    <dbReference type="NCBI Taxonomy" id="451379"/>
    <lineage>
        <taxon>Eukaryota</taxon>
        <taxon>Metazoa</taxon>
        <taxon>Ecdysozoa</taxon>
        <taxon>Nematoda</taxon>
        <taxon>Chromadorea</taxon>
        <taxon>Rhabditida</taxon>
        <taxon>Spirurina</taxon>
        <taxon>Oxyuridomorpha</taxon>
        <taxon>Oxyuroidea</taxon>
        <taxon>Oxyuridae</taxon>
        <taxon>Syphacia</taxon>
    </lineage>
</organism>
<dbReference type="Proteomes" id="UP000046393">
    <property type="component" value="Unplaced"/>
</dbReference>
<sequence length="93" mass="10583">MERKRLRVVSEGDGEKKQKFEFSDTGSNLEKRLRDNHAEIVVTALNYCKTILVSKTAVESFVNSNSEQFSAVLYAFKRAALSETTSKLMTKKF</sequence>
<evidence type="ECO:0000313" key="1">
    <source>
        <dbReference type="Proteomes" id="UP000046393"/>
    </source>
</evidence>
<proteinExistence type="predicted"/>